<proteinExistence type="predicted"/>
<protein>
    <recommendedName>
        <fullName evidence="2">Coenzyme Q-binding protein COQ10 START domain-containing protein</fullName>
    </recommendedName>
</protein>
<accession>A0ABP7IIJ0</accession>
<sequence length="359" mass="40478">MANTPTAEDRLREASRALADTVKDRALGAADKGVGALTDRLGEMARDGGVSMPKPHLPKLHLPDLPGLRLPHPHLPGRGSGSTGDDSDEDNENGGEEGGGMNGSMNGSSPKVTTIIEEIDVGLPISFVYDQWTQFGSFPSFMKKVENVDAVEDEKLHWKAQIWWSHREWDATILEQLPDERIVWRSEGKKGHVDGAVTFHEITSDLTRIIVVLEYFPQGLFERTANIWRAQGRRVHAELQHFRRHVMAHAVLEPDAVQGWRGVIEDGEVVESPEDHEAAEAQESDEDDDSPEENDEESPDDADELDEYDDEDEDTDEDEDLDEDTDEYDDEDELDDEEDLDEDEDEEDEEEYDDEEERA</sequence>
<dbReference type="EMBL" id="BAABAH010000006">
    <property type="protein sequence ID" value="GAA3819445.1"/>
    <property type="molecule type" value="Genomic_DNA"/>
</dbReference>
<feature type="compositionally biased region" description="Acidic residues" evidence="1">
    <location>
        <begin position="280"/>
        <end position="359"/>
    </location>
</feature>
<evidence type="ECO:0000259" key="2">
    <source>
        <dbReference type="Pfam" id="PF03364"/>
    </source>
</evidence>
<gene>
    <name evidence="3" type="ORF">GCM10022242_21490</name>
</gene>
<dbReference type="RefSeq" id="WP_344775183.1">
    <property type="nucleotide sequence ID" value="NZ_BAABAH010000006.1"/>
</dbReference>
<name>A0ABP7IIJ0_9ACTN</name>
<evidence type="ECO:0000313" key="4">
    <source>
        <dbReference type="Proteomes" id="UP001501821"/>
    </source>
</evidence>
<dbReference type="InterPro" id="IPR047137">
    <property type="entry name" value="ORF3"/>
</dbReference>
<evidence type="ECO:0000256" key="1">
    <source>
        <dbReference type="SAM" id="MobiDB-lite"/>
    </source>
</evidence>
<comment type="caution">
    <text evidence="3">The sequence shown here is derived from an EMBL/GenBank/DDBJ whole genome shotgun (WGS) entry which is preliminary data.</text>
</comment>
<dbReference type="Gene3D" id="3.30.530.20">
    <property type="match status" value="1"/>
</dbReference>
<dbReference type="Proteomes" id="UP001501821">
    <property type="component" value="Unassembled WGS sequence"/>
</dbReference>
<reference evidence="4" key="1">
    <citation type="journal article" date="2019" name="Int. J. Syst. Evol. Microbiol.">
        <title>The Global Catalogue of Microorganisms (GCM) 10K type strain sequencing project: providing services to taxonomists for standard genome sequencing and annotation.</title>
        <authorList>
            <consortium name="The Broad Institute Genomics Platform"/>
            <consortium name="The Broad Institute Genome Sequencing Center for Infectious Disease"/>
            <person name="Wu L."/>
            <person name="Ma J."/>
        </authorList>
    </citation>
    <scope>NUCLEOTIDE SEQUENCE [LARGE SCALE GENOMIC DNA]</scope>
    <source>
        <strain evidence="4">JCM 16953</strain>
    </source>
</reference>
<dbReference type="PANTHER" id="PTHR33824:SF7">
    <property type="entry name" value="POLYKETIDE CYCLASE_DEHYDRASE AND LIPID TRANSPORT SUPERFAMILY PROTEIN"/>
    <property type="match status" value="1"/>
</dbReference>
<dbReference type="InterPro" id="IPR023393">
    <property type="entry name" value="START-like_dom_sf"/>
</dbReference>
<dbReference type="Pfam" id="PF03364">
    <property type="entry name" value="Polyketide_cyc"/>
    <property type="match status" value="1"/>
</dbReference>
<dbReference type="InterPro" id="IPR005031">
    <property type="entry name" value="COQ10_START"/>
</dbReference>
<feature type="region of interest" description="Disordered" evidence="1">
    <location>
        <begin position="45"/>
        <end position="110"/>
    </location>
</feature>
<dbReference type="CDD" id="cd07817">
    <property type="entry name" value="SRPBCC_8"/>
    <property type="match status" value="1"/>
</dbReference>
<organism evidence="3 4">
    <name type="scientific">Nocardioides panacisoli</name>
    <dbReference type="NCBI Taxonomy" id="627624"/>
    <lineage>
        <taxon>Bacteria</taxon>
        <taxon>Bacillati</taxon>
        <taxon>Actinomycetota</taxon>
        <taxon>Actinomycetes</taxon>
        <taxon>Propionibacteriales</taxon>
        <taxon>Nocardioidaceae</taxon>
        <taxon>Nocardioides</taxon>
    </lineage>
</organism>
<feature type="domain" description="Coenzyme Q-binding protein COQ10 START" evidence="2">
    <location>
        <begin position="121"/>
        <end position="241"/>
    </location>
</feature>
<dbReference type="SUPFAM" id="SSF55961">
    <property type="entry name" value="Bet v1-like"/>
    <property type="match status" value="1"/>
</dbReference>
<evidence type="ECO:0000313" key="3">
    <source>
        <dbReference type="EMBL" id="GAA3819445.1"/>
    </source>
</evidence>
<feature type="compositionally biased region" description="Acidic residues" evidence="1">
    <location>
        <begin position="85"/>
        <end position="95"/>
    </location>
</feature>
<dbReference type="PANTHER" id="PTHR33824">
    <property type="entry name" value="POLYKETIDE CYCLASE/DEHYDRASE AND LIPID TRANSPORT SUPERFAMILY PROTEIN"/>
    <property type="match status" value="1"/>
</dbReference>
<feature type="region of interest" description="Disordered" evidence="1">
    <location>
        <begin position="269"/>
        <end position="359"/>
    </location>
</feature>
<keyword evidence="4" id="KW-1185">Reference proteome</keyword>